<dbReference type="Proteomes" id="UP000790709">
    <property type="component" value="Unassembled WGS sequence"/>
</dbReference>
<protein>
    <submittedName>
        <fullName evidence="1">Uncharacterized protein</fullName>
    </submittedName>
</protein>
<name>A0ACB8B905_9AGAM</name>
<accession>A0ACB8B905</accession>
<comment type="caution">
    <text evidence="1">The sequence shown here is derived from an EMBL/GenBank/DDBJ whole genome shotgun (WGS) entry which is preliminary data.</text>
</comment>
<proteinExistence type="predicted"/>
<reference evidence="1" key="1">
    <citation type="journal article" date="2021" name="New Phytol.">
        <title>Evolutionary innovations through gain and loss of genes in the ectomycorrhizal Boletales.</title>
        <authorList>
            <person name="Wu G."/>
            <person name="Miyauchi S."/>
            <person name="Morin E."/>
            <person name="Kuo A."/>
            <person name="Drula E."/>
            <person name="Varga T."/>
            <person name="Kohler A."/>
            <person name="Feng B."/>
            <person name="Cao Y."/>
            <person name="Lipzen A."/>
            <person name="Daum C."/>
            <person name="Hundley H."/>
            <person name="Pangilinan J."/>
            <person name="Johnson J."/>
            <person name="Barry K."/>
            <person name="LaButti K."/>
            <person name="Ng V."/>
            <person name="Ahrendt S."/>
            <person name="Min B."/>
            <person name="Choi I.G."/>
            <person name="Park H."/>
            <person name="Plett J.M."/>
            <person name="Magnuson J."/>
            <person name="Spatafora J.W."/>
            <person name="Nagy L.G."/>
            <person name="Henrissat B."/>
            <person name="Grigoriev I.V."/>
            <person name="Yang Z.L."/>
            <person name="Xu J."/>
            <person name="Martin F.M."/>
        </authorList>
    </citation>
    <scope>NUCLEOTIDE SEQUENCE</scope>
    <source>
        <strain evidence="1">KUC20120723A-06</strain>
    </source>
</reference>
<dbReference type="EMBL" id="MU266506">
    <property type="protein sequence ID" value="KAH7921912.1"/>
    <property type="molecule type" value="Genomic_DNA"/>
</dbReference>
<organism evidence="1 2">
    <name type="scientific">Leucogyrophana mollusca</name>
    <dbReference type="NCBI Taxonomy" id="85980"/>
    <lineage>
        <taxon>Eukaryota</taxon>
        <taxon>Fungi</taxon>
        <taxon>Dikarya</taxon>
        <taxon>Basidiomycota</taxon>
        <taxon>Agaricomycotina</taxon>
        <taxon>Agaricomycetes</taxon>
        <taxon>Agaricomycetidae</taxon>
        <taxon>Boletales</taxon>
        <taxon>Boletales incertae sedis</taxon>
        <taxon>Leucogyrophana</taxon>
    </lineage>
</organism>
<sequence>MPAAGSSRRKSARSRREPSSDRIEEDDPTQHGADDDVEGEGSEEEQPQRKRKSVVVKKEKKSTKQARGDSEPEEEPAEHDEDDDDDRIDIQNFKDQPLGREEGMKLRGIAQDWEMIRKQIHQSSFNMVKGVAISLADVMEGEQAVAALTEVDDIMKGLLDIDHEMRTHETSLDAIHQKLLRDEAIEGAMEVYEKDVKQRLNEFRHKTTRQKYAPSEIYTQFKQGIFEVQNPGIAIPPINDFIPKEDGDVSDDDDEMEMGGVTQDFKCPITLTMLVNPMTSSVCGHSFSGEAIRDYLKGTRGKKGCPAAGCRQQIGVSDLKPDKDLEKRVKIAARRAQRDDDDSDAGEVIE</sequence>
<evidence type="ECO:0000313" key="2">
    <source>
        <dbReference type="Proteomes" id="UP000790709"/>
    </source>
</evidence>
<keyword evidence="2" id="KW-1185">Reference proteome</keyword>
<evidence type="ECO:0000313" key="1">
    <source>
        <dbReference type="EMBL" id="KAH7921912.1"/>
    </source>
</evidence>
<gene>
    <name evidence="1" type="ORF">BV22DRAFT_1038079</name>
</gene>